<evidence type="ECO:0000256" key="2">
    <source>
        <dbReference type="ARBA" id="ARBA00005189"/>
    </source>
</evidence>
<evidence type="ECO:0000256" key="6">
    <source>
        <dbReference type="ARBA" id="ARBA00023098"/>
    </source>
</evidence>
<evidence type="ECO:0000256" key="7">
    <source>
        <dbReference type="ARBA" id="ARBA00023209"/>
    </source>
</evidence>
<dbReference type="InterPro" id="IPR003817">
    <property type="entry name" value="PS_Dcarbxylase"/>
</dbReference>
<evidence type="ECO:0000256" key="3">
    <source>
        <dbReference type="ARBA" id="ARBA00012243"/>
    </source>
</evidence>
<dbReference type="Proteomes" id="UP000094569">
    <property type="component" value="Unassembled WGS sequence"/>
</dbReference>
<keyword evidence="7" id="KW-0594">Phospholipid biosynthesis</keyword>
<sequence>MSLILGYVHQLIDTSLSFLKLIQSREIGWLTIVRETGEFKREQQPLWKKFKLLLLFNPLTEWLDQTHLFRLYTHENNIEAGQKEVAAQSHKQIKSFIDFFHINMNDFSPSDPEQYGTFQDFFIRRHKPEARPLYAPNDKKKAVVVADCRIVVYPTVEKTRKLWVKGNQFTIANLIRDSDRSKPWDNGAVACFRLSPQDYHRYHSPVEGKVKWFKQIPGDYFEVDPIAIQSSVNILTENARCAVCLETKEFGEVLFVAVGASDVGTVEFHDKTMTAGEHIKKGEELGLFKFGGSTIMVAFEQGRIQFDEDLERWSQNQIMVDVKVNSSMGTAVSEKQRKQTAKPSPPPSPEPQPQCQYQRRSIGQLILNRADKRARRQPKNRQADDSNTDNAAQLDIIKVYLEDLGPWAAAGSLCRLASIGQRVLEGKGPPEFKSELKSKTANTILGEGLITNVFGPETAEDMVKDKRELVRDLYDRFREAPQVHNLALPLAKDCFCSFFPYPRSWLLYTVAYEKFLRPGTDPDRVLGAVQRRLDETAL</sequence>
<gene>
    <name evidence="13" type="ORF">SI65_02740</name>
</gene>
<dbReference type="InterPro" id="IPR033177">
    <property type="entry name" value="PSD-B"/>
</dbReference>
<dbReference type="PANTHER" id="PTHR10067:SF11">
    <property type="entry name" value="PHOSPHATIDYLSERINE DECARBOXYLASE"/>
    <property type="match status" value="1"/>
</dbReference>
<keyword evidence="6" id="KW-0443">Lipid metabolism</keyword>
<dbReference type="GO" id="GO:0004609">
    <property type="term" value="F:phosphatidylserine decarboxylase activity"/>
    <property type="evidence" value="ECO:0007669"/>
    <property type="project" value="UniProtKB-EC"/>
</dbReference>
<dbReference type="PANTHER" id="PTHR10067">
    <property type="entry name" value="PHOSPHATIDYLSERINE DECARBOXYLASE"/>
    <property type="match status" value="1"/>
</dbReference>
<evidence type="ECO:0000256" key="9">
    <source>
        <dbReference type="ARBA" id="ARBA00023264"/>
    </source>
</evidence>
<dbReference type="UniPathway" id="UPA00558"/>
<dbReference type="AlphaFoldDB" id="A0A1E3BNF0"/>
<comment type="caution">
    <text evidence="13">The sequence shown here is derived from an EMBL/GenBank/DDBJ whole genome shotgun (WGS) entry which is preliminary data.</text>
</comment>
<reference evidence="13 14" key="1">
    <citation type="journal article" date="2016" name="BMC Genomics">
        <title>Comparative genomic and transcriptomic analyses of the Fuzhuan brick tea-fermentation fungus Aspergillus cristatus.</title>
        <authorList>
            <person name="Ge Y."/>
            <person name="Wang Y."/>
            <person name="Liu Y."/>
            <person name="Tan Y."/>
            <person name="Ren X."/>
            <person name="Zhang X."/>
            <person name="Hyde K.D."/>
            <person name="Liu Y."/>
            <person name="Liu Z."/>
        </authorList>
    </citation>
    <scope>NUCLEOTIDE SEQUENCE [LARGE SCALE GENOMIC DNA]</scope>
    <source>
        <strain evidence="13 14">GZAAS20.1005</strain>
    </source>
</reference>
<feature type="region of interest" description="Disordered" evidence="12">
    <location>
        <begin position="329"/>
        <end position="388"/>
    </location>
</feature>
<proteinExistence type="predicted"/>
<evidence type="ECO:0000256" key="11">
    <source>
        <dbReference type="ARBA" id="ARBA00024326"/>
    </source>
</evidence>
<comment type="pathway">
    <text evidence="2">Lipid metabolism.</text>
</comment>
<comment type="cofactor">
    <cofactor evidence="1">
        <name>pyruvate</name>
        <dbReference type="ChEBI" id="CHEBI:15361"/>
    </cofactor>
</comment>
<evidence type="ECO:0000313" key="14">
    <source>
        <dbReference type="Proteomes" id="UP000094569"/>
    </source>
</evidence>
<keyword evidence="4" id="KW-0444">Lipid biosynthesis</keyword>
<organism evidence="13 14">
    <name type="scientific">Aspergillus cristatus</name>
    <name type="common">Chinese Fuzhuan brick tea-fermentation fungus</name>
    <name type="synonym">Eurotium cristatum</name>
    <dbReference type="NCBI Taxonomy" id="573508"/>
    <lineage>
        <taxon>Eukaryota</taxon>
        <taxon>Fungi</taxon>
        <taxon>Dikarya</taxon>
        <taxon>Ascomycota</taxon>
        <taxon>Pezizomycotina</taxon>
        <taxon>Eurotiomycetes</taxon>
        <taxon>Eurotiomycetidae</taxon>
        <taxon>Eurotiales</taxon>
        <taxon>Aspergillaceae</taxon>
        <taxon>Aspergillus</taxon>
        <taxon>Aspergillus subgen. Aspergillus</taxon>
    </lineage>
</organism>
<comment type="pathway">
    <text evidence="11">Phospholipid metabolism; phosphatidylethanolamine biosynthesis.</text>
</comment>
<accession>A0A1E3BNF0</accession>
<feature type="compositionally biased region" description="Pro residues" evidence="12">
    <location>
        <begin position="343"/>
        <end position="352"/>
    </location>
</feature>
<evidence type="ECO:0000256" key="5">
    <source>
        <dbReference type="ARBA" id="ARBA00022793"/>
    </source>
</evidence>
<dbReference type="EMBL" id="JXNT01000002">
    <property type="protein sequence ID" value="ODM21896.1"/>
    <property type="molecule type" value="Genomic_DNA"/>
</dbReference>
<evidence type="ECO:0000256" key="1">
    <source>
        <dbReference type="ARBA" id="ARBA00001928"/>
    </source>
</evidence>
<dbReference type="GO" id="GO:0006646">
    <property type="term" value="P:phosphatidylethanolamine biosynthetic process"/>
    <property type="evidence" value="ECO:0007669"/>
    <property type="project" value="UniProtKB-UniPathway"/>
</dbReference>
<evidence type="ECO:0000256" key="10">
    <source>
        <dbReference type="ARBA" id="ARBA00023317"/>
    </source>
</evidence>
<protein>
    <recommendedName>
        <fullName evidence="3">phosphatidylserine decarboxylase</fullName>
        <ecNumber evidence="3">4.1.1.65</ecNumber>
    </recommendedName>
</protein>
<keyword evidence="10" id="KW-0670">Pyruvate</keyword>
<evidence type="ECO:0000256" key="4">
    <source>
        <dbReference type="ARBA" id="ARBA00022516"/>
    </source>
</evidence>
<dbReference type="STRING" id="573508.A0A1E3BNF0"/>
<dbReference type="NCBIfam" id="TIGR00163">
    <property type="entry name" value="PS_decarb"/>
    <property type="match status" value="1"/>
</dbReference>
<dbReference type="EC" id="4.1.1.65" evidence="3"/>
<evidence type="ECO:0000313" key="13">
    <source>
        <dbReference type="EMBL" id="ODM21896.1"/>
    </source>
</evidence>
<keyword evidence="9" id="KW-1208">Phospholipid metabolism</keyword>
<keyword evidence="14" id="KW-1185">Reference proteome</keyword>
<dbReference type="Pfam" id="PF02666">
    <property type="entry name" value="PS_Dcarbxylase"/>
    <property type="match status" value="1"/>
</dbReference>
<keyword evidence="8" id="KW-0456">Lyase</keyword>
<dbReference type="OrthoDB" id="5973539at2759"/>
<evidence type="ECO:0000256" key="12">
    <source>
        <dbReference type="SAM" id="MobiDB-lite"/>
    </source>
</evidence>
<keyword evidence="5" id="KW-0210">Decarboxylase</keyword>
<name>A0A1E3BNF0_ASPCR</name>
<dbReference type="VEuPathDB" id="FungiDB:SI65_02740"/>
<evidence type="ECO:0000256" key="8">
    <source>
        <dbReference type="ARBA" id="ARBA00023239"/>
    </source>
</evidence>